<keyword evidence="3" id="KW-1185">Reference proteome</keyword>
<feature type="compositionally biased region" description="Basic and acidic residues" evidence="1">
    <location>
        <begin position="104"/>
        <end position="119"/>
    </location>
</feature>
<feature type="region of interest" description="Disordered" evidence="1">
    <location>
        <begin position="104"/>
        <end position="123"/>
    </location>
</feature>
<proteinExistence type="predicted"/>
<name>A0AAD8NT67_TARER</name>
<evidence type="ECO:0000256" key="1">
    <source>
        <dbReference type="SAM" id="MobiDB-lite"/>
    </source>
</evidence>
<evidence type="ECO:0000313" key="2">
    <source>
        <dbReference type="EMBL" id="KAK1427380.1"/>
    </source>
</evidence>
<dbReference type="Proteomes" id="UP001229421">
    <property type="component" value="Unassembled WGS sequence"/>
</dbReference>
<organism evidence="2 3">
    <name type="scientific">Tagetes erecta</name>
    <name type="common">African marigold</name>
    <dbReference type="NCBI Taxonomy" id="13708"/>
    <lineage>
        <taxon>Eukaryota</taxon>
        <taxon>Viridiplantae</taxon>
        <taxon>Streptophyta</taxon>
        <taxon>Embryophyta</taxon>
        <taxon>Tracheophyta</taxon>
        <taxon>Spermatophyta</taxon>
        <taxon>Magnoliopsida</taxon>
        <taxon>eudicotyledons</taxon>
        <taxon>Gunneridae</taxon>
        <taxon>Pentapetalae</taxon>
        <taxon>asterids</taxon>
        <taxon>campanulids</taxon>
        <taxon>Asterales</taxon>
        <taxon>Asteraceae</taxon>
        <taxon>Asteroideae</taxon>
        <taxon>Heliantheae alliance</taxon>
        <taxon>Tageteae</taxon>
        <taxon>Tagetes</taxon>
    </lineage>
</organism>
<dbReference type="EMBL" id="JAUHHV010000004">
    <property type="protein sequence ID" value="KAK1427380.1"/>
    <property type="molecule type" value="Genomic_DNA"/>
</dbReference>
<sequence length="178" mass="19712">MAYMCTDSGNLMDIARSTSYPAKTTTRTATSSTSQQHQPPLVTMNEISLFVKSVSLTLSINQFISISLKLVFMRRVLQQLARTPTPSFLTTAAGKLRNKKVNRETEVKDHVRDSGDGGDRNTAAGEVKKFTLTTRTSKFEGYGLEDVSKMLRSINQDQGPDFGSLSHQEALVRHQITP</sequence>
<protein>
    <submittedName>
        <fullName evidence="2">Uncharacterized protein</fullName>
    </submittedName>
</protein>
<gene>
    <name evidence="2" type="ORF">QVD17_16063</name>
</gene>
<evidence type="ECO:0000313" key="3">
    <source>
        <dbReference type="Proteomes" id="UP001229421"/>
    </source>
</evidence>
<reference evidence="2" key="1">
    <citation type="journal article" date="2023" name="bioRxiv">
        <title>Improved chromosome-level genome assembly for marigold (Tagetes erecta).</title>
        <authorList>
            <person name="Jiang F."/>
            <person name="Yuan L."/>
            <person name="Wang S."/>
            <person name="Wang H."/>
            <person name="Xu D."/>
            <person name="Wang A."/>
            <person name="Fan W."/>
        </authorList>
    </citation>
    <scope>NUCLEOTIDE SEQUENCE</scope>
    <source>
        <strain evidence="2">WSJ</strain>
        <tissue evidence="2">Leaf</tissue>
    </source>
</reference>
<comment type="caution">
    <text evidence="2">The sequence shown here is derived from an EMBL/GenBank/DDBJ whole genome shotgun (WGS) entry which is preliminary data.</text>
</comment>
<accession>A0AAD8NT67</accession>
<dbReference type="AlphaFoldDB" id="A0AAD8NT67"/>